<keyword evidence="1" id="KW-0001">2Fe-2S</keyword>
<evidence type="ECO:0000313" key="6">
    <source>
        <dbReference type="EMBL" id="CAG8467375.1"/>
    </source>
</evidence>
<keyword evidence="3" id="KW-0408">Iron</keyword>
<reference evidence="6" key="1">
    <citation type="submission" date="2021-06" db="EMBL/GenBank/DDBJ databases">
        <authorList>
            <person name="Kallberg Y."/>
            <person name="Tangrot J."/>
            <person name="Rosling A."/>
        </authorList>
    </citation>
    <scope>NUCLEOTIDE SEQUENCE</scope>
    <source>
        <strain evidence="6">AZ414A</strain>
    </source>
</reference>
<dbReference type="InterPro" id="IPR017941">
    <property type="entry name" value="Rieske_2Fe-2S"/>
</dbReference>
<dbReference type="Gene3D" id="2.102.10.10">
    <property type="entry name" value="Rieske [2Fe-2S] iron-sulphur domain"/>
    <property type="match status" value="1"/>
</dbReference>
<evidence type="ECO:0000256" key="3">
    <source>
        <dbReference type="ARBA" id="ARBA00023004"/>
    </source>
</evidence>
<evidence type="ECO:0000259" key="5">
    <source>
        <dbReference type="PROSITE" id="PS51296"/>
    </source>
</evidence>
<keyword evidence="4" id="KW-0411">Iron-sulfur</keyword>
<dbReference type="Pfam" id="PF00355">
    <property type="entry name" value="Rieske"/>
    <property type="match status" value="1"/>
</dbReference>
<dbReference type="InterPro" id="IPR036922">
    <property type="entry name" value="Rieske_2Fe-2S_sf"/>
</dbReference>
<evidence type="ECO:0000313" key="7">
    <source>
        <dbReference type="Proteomes" id="UP000789706"/>
    </source>
</evidence>
<proteinExistence type="predicted"/>
<dbReference type="SUPFAM" id="SSF50022">
    <property type="entry name" value="ISP domain"/>
    <property type="match status" value="1"/>
</dbReference>
<evidence type="ECO:0000256" key="2">
    <source>
        <dbReference type="ARBA" id="ARBA00022723"/>
    </source>
</evidence>
<gene>
    <name evidence="6" type="ORF">DEBURN_LOCUS2985</name>
</gene>
<accession>A0A9N8VX18</accession>
<keyword evidence="2" id="KW-0479">Metal-binding</keyword>
<feature type="domain" description="Rieske" evidence="5">
    <location>
        <begin position="159"/>
        <end position="253"/>
    </location>
</feature>
<organism evidence="6 7">
    <name type="scientific">Diversispora eburnea</name>
    <dbReference type="NCBI Taxonomy" id="1213867"/>
    <lineage>
        <taxon>Eukaryota</taxon>
        <taxon>Fungi</taxon>
        <taxon>Fungi incertae sedis</taxon>
        <taxon>Mucoromycota</taxon>
        <taxon>Glomeromycotina</taxon>
        <taxon>Glomeromycetes</taxon>
        <taxon>Diversisporales</taxon>
        <taxon>Diversisporaceae</taxon>
        <taxon>Diversispora</taxon>
    </lineage>
</organism>
<evidence type="ECO:0000256" key="1">
    <source>
        <dbReference type="ARBA" id="ARBA00022714"/>
    </source>
</evidence>
<protein>
    <submittedName>
        <fullName evidence="6">8911_t:CDS:1</fullName>
    </submittedName>
</protein>
<comment type="caution">
    <text evidence="6">The sequence shown here is derived from an EMBL/GenBank/DDBJ whole genome shotgun (WGS) entry which is preliminary data.</text>
</comment>
<dbReference type="GO" id="GO:0051537">
    <property type="term" value="F:2 iron, 2 sulfur cluster binding"/>
    <property type="evidence" value="ECO:0007669"/>
    <property type="project" value="UniProtKB-KW"/>
</dbReference>
<dbReference type="OrthoDB" id="426882at2759"/>
<name>A0A9N8VX18_9GLOM</name>
<keyword evidence="7" id="KW-1185">Reference proteome</keyword>
<dbReference type="GO" id="GO:0046872">
    <property type="term" value="F:metal ion binding"/>
    <property type="evidence" value="ECO:0007669"/>
    <property type="project" value="UniProtKB-KW"/>
</dbReference>
<dbReference type="AlphaFoldDB" id="A0A9N8VX18"/>
<evidence type="ECO:0000256" key="4">
    <source>
        <dbReference type="ARBA" id="ARBA00023014"/>
    </source>
</evidence>
<dbReference type="Proteomes" id="UP000789706">
    <property type="component" value="Unassembled WGS sequence"/>
</dbReference>
<dbReference type="EMBL" id="CAJVPK010000176">
    <property type="protein sequence ID" value="CAG8467375.1"/>
    <property type="molecule type" value="Genomic_DNA"/>
</dbReference>
<sequence>MMHRNNRNKSEVLFAYYLKNMNSTNTSLKPSSDRFSHIYNSQDVSLSDYMKIDSVIKQISVENSWPEDQLKSDLTILIKNRIYTVKDLRVLSKESWERIELLPIVKDLLREAISRGYVNPVSGEILVPNDMNDNIIKKETSKPLPISNDEKLQMKSQKMQSNLFPNEKPTLFSPPSNKKVDENRMKVKTTNGKIYEVDRWCPHAKTDLSARGIVIGSKLFCMKHNWSFDLENKGVCSGNAGNASINACLVNDW</sequence>
<dbReference type="PROSITE" id="PS51296">
    <property type="entry name" value="RIESKE"/>
    <property type="match status" value="1"/>
</dbReference>